<dbReference type="InterPro" id="IPR005648">
    <property type="entry name" value="FlgD"/>
</dbReference>
<organism evidence="4 5">
    <name type="scientific">Paenibacillus sepulcri</name>
    <dbReference type="NCBI Taxonomy" id="359917"/>
    <lineage>
        <taxon>Bacteria</taxon>
        <taxon>Bacillati</taxon>
        <taxon>Bacillota</taxon>
        <taxon>Bacilli</taxon>
        <taxon>Bacillales</taxon>
        <taxon>Paenibacillaceae</taxon>
        <taxon>Paenibacillus</taxon>
    </lineage>
</organism>
<dbReference type="EMBL" id="JAHZIK010000106">
    <property type="protein sequence ID" value="MBW7453712.1"/>
    <property type="molecule type" value="Genomic_DNA"/>
</dbReference>
<evidence type="ECO:0000313" key="4">
    <source>
        <dbReference type="EMBL" id="MBW7453712.1"/>
    </source>
</evidence>
<evidence type="ECO:0000256" key="1">
    <source>
        <dbReference type="ARBA" id="ARBA00010577"/>
    </source>
</evidence>
<proteinExistence type="inferred from homology"/>
<dbReference type="RefSeq" id="WP_210041202.1">
    <property type="nucleotide sequence ID" value="NZ_JBHLVU010000002.1"/>
</dbReference>
<name>A0ABS7BYI4_9BACL</name>
<evidence type="ECO:0000313" key="5">
    <source>
        <dbReference type="Proteomes" id="UP001519887"/>
    </source>
</evidence>
<gene>
    <name evidence="4" type="ORF">K0U00_06635</name>
</gene>
<protein>
    <submittedName>
        <fullName evidence="4">Flagellar hook capping protein</fullName>
    </submittedName>
</protein>
<comment type="caution">
    <text evidence="4">The sequence shown here is derived from an EMBL/GenBank/DDBJ whole genome shotgun (WGS) entry which is preliminary data.</text>
</comment>
<dbReference type="Pfam" id="PF03963">
    <property type="entry name" value="FlgD"/>
    <property type="match status" value="1"/>
</dbReference>
<feature type="region of interest" description="Disordered" evidence="3">
    <location>
        <begin position="143"/>
        <end position="172"/>
    </location>
</feature>
<keyword evidence="4" id="KW-0969">Cilium</keyword>
<keyword evidence="4" id="KW-0282">Flagellum</keyword>
<keyword evidence="5" id="KW-1185">Reference proteome</keyword>
<sequence length="172" mass="18620">MANDAISTSNVWPYYSSSNVQNAAAKPKDDTLGKDQFLRILLTQLQNQDPMQPLEDKDFIAQMAQFSSVEQLMSMSGELTKLRQNLGMASTMIGKEVQWYENGENGELVPKTGIVDSIIVTEGVQYARIGDQDINLDNIVSITNAGEPAGEGDEQPAESGDPAAEGGEPAHE</sequence>
<reference evidence="4 5" key="1">
    <citation type="submission" date="2021-07" db="EMBL/GenBank/DDBJ databases">
        <title>Paenibacillus radiodurans sp. nov., isolated from the southeastern edge of Tengger Desert.</title>
        <authorList>
            <person name="Zhang G."/>
        </authorList>
    </citation>
    <scope>NUCLEOTIDE SEQUENCE [LARGE SCALE GENOMIC DNA]</scope>
    <source>
        <strain evidence="4 5">CCM 7311</strain>
    </source>
</reference>
<evidence type="ECO:0000256" key="3">
    <source>
        <dbReference type="SAM" id="MobiDB-lite"/>
    </source>
</evidence>
<accession>A0ABS7BYI4</accession>
<evidence type="ECO:0000256" key="2">
    <source>
        <dbReference type="ARBA" id="ARBA00022795"/>
    </source>
</evidence>
<keyword evidence="2" id="KW-1005">Bacterial flagellum biogenesis</keyword>
<dbReference type="Proteomes" id="UP001519887">
    <property type="component" value="Unassembled WGS sequence"/>
</dbReference>
<comment type="similarity">
    <text evidence="1">Belongs to the FlgD family.</text>
</comment>
<keyword evidence="4" id="KW-0966">Cell projection</keyword>